<sequence>MFNITMNEFTQYLPDEVTMRRFAKHLAQIVMAQASPRAVVIYLHGDLGAGKTTFTRGMIQGLGFAGNVKSPTYTLVEEYQIADKAIYHFDLYRLASPEELEYMGIRDYFDKGAICILEWPEKGGELLPSADLELFLDYVDDARSLRAVAQTELGHQIISEL</sequence>
<dbReference type="InterPro" id="IPR003442">
    <property type="entry name" value="T6A_TsaE"/>
</dbReference>
<keyword evidence="5" id="KW-0819">tRNA processing</keyword>
<dbReference type="GO" id="GO:0005524">
    <property type="term" value="F:ATP binding"/>
    <property type="evidence" value="ECO:0007669"/>
    <property type="project" value="UniProtKB-KW"/>
</dbReference>
<keyword evidence="8" id="KW-0067">ATP-binding</keyword>
<evidence type="ECO:0000256" key="7">
    <source>
        <dbReference type="ARBA" id="ARBA00022741"/>
    </source>
</evidence>
<comment type="subcellular location">
    <subcellularLocation>
        <location evidence="1">Cytoplasm</location>
    </subcellularLocation>
</comment>
<evidence type="ECO:0000256" key="8">
    <source>
        <dbReference type="ARBA" id="ARBA00022840"/>
    </source>
</evidence>
<dbReference type="PANTHER" id="PTHR33540:SF2">
    <property type="entry name" value="TRNA THREONYLCARBAMOYLADENOSINE BIOSYNTHESIS PROTEIN TSAE"/>
    <property type="match status" value="1"/>
</dbReference>
<evidence type="ECO:0000313" key="11">
    <source>
        <dbReference type="EMBL" id="STO94152.1"/>
    </source>
</evidence>
<evidence type="ECO:0000256" key="1">
    <source>
        <dbReference type="ARBA" id="ARBA00004496"/>
    </source>
</evidence>
<keyword evidence="6" id="KW-0479">Metal-binding</keyword>
<evidence type="ECO:0000256" key="4">
    <source>
        <dbReference type="ARBA" id="ARBA00022490"/>
    </source>
</evidence>
<dbReference type="Pfam" id="PF02367">
    <property type="entry name" value="TsaE"/>
    <property type="match status" value="1"/>
</dbReference>
<organism evidence="11 12">
    <name type="scientific">Haemophilus pittmaniae</name>
    <dbReference type="NCBI Taxonomy" id="249188"/>
    <lineage>
        <taxon>Bacteria</taxon>
        <taxon>Pseudomonadati</taxon>
        <taxon>Pseudomonadota</taxon>
        <taxon>Gammaproteobacteria</taxon>
        <taxon>Pasteurellales</taxon>
        <taxon>Pasteurellaceae</taxon>
        <taxon>Haemophilus</taxon>
    </lineage>
</organism>
<dbReference type="GO" id="GO:0002949">
    <property type="term" value="P:tRNA threonylcarbamoyladenosine modification"/>
    <property type="evidence" value="ECO:0007669"/>
    <property type="project" value="InterPro"/>
</dbReference>
<keyword evidence="7" id="KW-0547">Nucleotide-binding</keyword>
<comment type="similarity">
    <text evidence="2">Belongs to the TsaE family.</text>
</comment>
<keyword evidence="12" id="KW-1185">Reference proteome</keyword>
<accession>A0A377J164</accession>
<dbReference type="FunFam" id="3.40.50.300:FF:000406">
    <property type="entry name" value="tRNA (N6-adenosine(37)-N6)-threonylcarbamoyltransferase complex ATPase TsaE"/>
    <property type="match status" value="1"/>
</dbReference>
<dbReference type="GO" id="GO:0046872">
    <property type="term" value="F:metal ion binding"/>
    <property type="evidence" value="ECO:0007669"/>
    <property type="project" value="UniProtKB-KW"/>
</dbReference>
<dbReference type="AlphaFoldDB" id="A0A377J164"/>
<evidence type="ECO:0000256" key="3">
    <source>
        <dbReference type="ARBA" id="ARBA00019010"/>
    </source>
</evidence>
<evidence type="ECO:0000313" key="12">
    <source>
        <dbReference type="Proteomes" id="UP000255264"/>
    </source>
</evidence>
<dbReference type="SUPFAM" id="SSF52540">
    <property type="entry name" value="P-loop containing nucleoside triphosphate hydrolases"/>
    <property type="match status" value="1"/>
</dbReference>
<evidence type="ECO:0000256" key="9">
    <source>
        <dbReference type="ARBA" id="ARBA00022842"/>
    </source>
</evidence>
<proteinExistence type="inferred from homology"/>
<gene>
    <name evidence="11" type="ORF">NCTC13335_02075</name>
</gene>
<dbReference type="Gene3D" id="3.40.50.300">
    <property type="entry name" value="P-loop containing nucleotide triphosphate hydrolases"/>
    <property type="match status" value="1"/>
</dbReference>
<dbReference type="NCBIfam" id="TIGR00150">
    <property type="entry name" value="T6A_YjeE"/>
    <property type="match status" value="1"/>
</dbReference>
<dbReference type="EMBL" id="UGHS01000004">
    <property type="protein sequence ID" value="STO94152.1"/>
    <property type="molecule type" value="Genomic_DNA"/>
</dbReference>
<evidence type="ECO:0000256" key="10">
    <source>
        <dbReference type="ARBA" id="ARBA00032441"/>
    </source>
</evidence>
<evidence type="ECO:0000256" key="2">
    <source>
        <dbReference type="ARBA" id="ARBA00007599"/>
    </source>
</evidence>
<dbReference type="Proteomes" id="UP000255264">
    <property type="component" value="Unassembled WGS sequence"/>
</dbReference>
<dbReference type="PANTHER" id="PTHR33540">
    <property type="entry name" value="TRNA THREONYLCARBAMOYLADENOSINE BIOSYNTHESIS PROTEIN TSAE"/>
    <property type="match status" value="1"/>
</dbReference>
<evidence type="ECO:0000256" key="5">
    <source>
        <dbReference type="ARBA" id="ARBA00022694"/>
    </source>
</evidence>
<reference evidence="11 12" key="1">
    <citation type="submission" date="2018-06" db="EMBL/GenBank/DDBJ databases">
        <authorList>
            <consortium name="Pathogen Informatics"/>
            <person name="Doyle S."/>
        </authorList>
    </citation>
    <scope>NUCLEOTIDE SEQUENCE [LARGE SCALE GENOMIC DNA]</scope>
    <source>
        <strain evidence="11 12">NCTC13335</strain>
    </source>
</reference>
<evidence type="ECO:0000256" key="6">
    <source>
        <dbReference type="ARBA" id="ARBA00022723"/>
    </source>
</evidence>
<keyword evidence="4" id="KW-0963">Cytoplasm</keyword>
<dbReference type="GO" id="GO:0005737">
    <property type="term" value="C:cytoplasm"/>
    <property type="evidence" value="ECO:0007669"/>
    <property type="project" value="UniProtKB-SubCell"/>
</dbReference>
<protein>
    <recommendedName>
        <fullName evidence="3">tRNA threonylcarbamoyladenosine biosynthesis protein TsaE</fullName>
    </recommendedName>
    <alternativeName>
        <fullName evidence="10">t(6)A37 threonylcarbamoyladenosine biosynthesis protein TsaE</fullName>
    </alternativeName>
</protein>
<name>A0A377J164_9PAST</name>
<dbReference type="InterPro" id="IPR027417">
    <property type="entry name" value="P-loop_NTPase"/>
</dbReference>
<keyword evidence="9" id="KW-0460">Magnesium</keyword>